<evidence type="ECO:0000313" key="2">
    <source>
        <dbReference type="Proteomes" id="UP000011688"/>
    </source>
</evidence>
<dbReference type="Gene3D" id="3.10.450.50">
    <property type="match status" value="1"/>
</dbReference>
<keyword evidence="2" id="KW-1185">Reference proteome</keyword>
<dbReference type="RefSeq" id="WP_005554895.1">
    <property type="nucleotide sequence ID" value="NZ_AOIB01000016.1"/>
</dbReference>
<dbReference type="InterPro" id="IPR032710">
    <property type="entry name" value="NTF2-like_dom_sf"/>
</dbReference>
<dbReference type="OrthoDB" id="8685at2157"/>
<protein>
    <recommendedName>
        <fullName evidence="3">DUF4440 domain-containing protein</fullName>
    </recommendedName>
</protein>
<dbReference type="eggNOG" id="arCOG06513">
    <property type="taxonomic scope" value="Archaea"/>
</dbReference>
<dbReference type="InterPro" id="IPR009959">
    <property type="entry name" value="Cyclase_SnoaL-like"/>
</dbReference>
<organism evidence="1 2">
    <name type="scientific">Natronococcus amylolyticus DSM 10524</name>
    <dbReference type="NCBI Taxonomy" id="1227497"/>
    <lineage>
        <taxon>Archaea</taxon>
        <taxon>Methanobacteriati</taxon>
        <taxon>Methanobacteriota</taxon>
        <taxon>Stenosarchaea group</taxon>
        <taxon>Halobacteria</taxon>
        <taxon>Halobacteriales</taxon>
        <taxon>Natrialbaceae</taxon>
        <taxon>Natronococcus</taxon>
    </lineage>
</organism>
<dbReference type="Proteomes" id="UP000011688">
    <property type="component" value="Unassembled WGS sequence"/>
</dbReference>
<accession>L9XER0</accession>
<name>L9XER0_9EURY</name>
<proteinExistence type="predicted"/>
<dbReference type="Pfam" id="PF07366">
    <property type="entry name" value="SnoaL"/>
    <property type="match status" value="1"/>
</dbReference>
<evidence type="ECO:0008006" key="3">
    <source>
        <dbReference type="Google" id="ProtNLM"/>
    </source>
</evidence>
<sequence length="144" mass="16310">MATQTESNTELVRQYLAAFNDRDREALSELLAEDVVEHGIHDELHGVDELLEKLESHFEPFPDYSGTTETMVTEGDLVAVRYTVGGTHTGAYRDVEPTGHVAEWTGMAMYRIEDGEIAEVWLEEDRLELLEQLEVVDPPAHLRI</sequence>
<dbReference type="EMBL" id="AOIB01000016">
    <property type="protein sequence ID" value="ELY59138.1"/>
    <property type="molecule type" value="Genomic_DNA"/>
</dbReference>
<dbReference type="PATRIC" id="fig|1227497.3.peg.1512"/>
<dbReference type="AlphaFoldDB" id="L9XER0"/>
<dbReference type="STRING" id="1227497.C491_07351"/>
<reference evidence="1 2" key="1">
    <citation type="journal article" date="2014" name="PLoS Genet.">
        <title>Phylogenetically driven sequencing of extremely halophilic archaea reveals strategies for static and dynamic osmo-response.</title>
        <authorList>
            <person name="Becker E.A."/>
            <person name="Seitzer P.M."/>
            <person name="Tritt A."/>
            <person name="Larsen D."/>
            <person name="Krusor M."/>
            <person name="Yao A.I."/>
            <person name="Wu D."/>
            <person name="Madern D."/>
            <person name="Eisen J.A."/>
            <person name="Darling A.E."/>
            <person name="Facciotti M.T."/>
        </authorList>
    </citation>
    <scope>NUCLEOTIDE SEQUENCE [LARGE SCALE GENOMIC DNA]</scope>
    <source>
        <strain evidence="1 2">DSM 10524</strain>
    </source>
</reference>
<dbReference type="PANTHER" id="PTHR38436:SF1">
    <property type="entry name" value="ESTER CYCLASE"/>
    <property type="match status" value="1"/>
</dbReference>
<gene>
    <name evidence="1" type="ORF">C491_07351</name>
</gene>
<dbReference type="GO" id="GO:0030638">
    <property type="term" value="P:polyketide metabolic process"/>
    <property type="evidence" value="ECO:0007669"/>
    <property type="project" value="InterPro"/>
</dbReference>
<dbReference type="PANTHER" id="PTHR38436">
    <property type="entry name" value="POLYKETIDE CYCLASE SNOAL-LIKE DOMAIN"/>
    <property type="match status" value="1"/>
</dbReference>
<evidence type="ECO:0000313" key="1">
    <source>
        <dbReference type="EMBL" id="ELY59138.1"/>
    </source>
</evidence>
<dbReference type="SUPFAM" id="SSF54427">
    <property type="entry name" value="NTF2-like"/>
    <property type="match status" value="1"/>
</dbReference>
<comment type="caution">
    <text evidence="1">The sequence shown here is derived from an EMBL/GenBank/DDBJ whole genome shotgun (WGS) entry which is preliminary data.</text>
</comment>
<dbReference type="CDD" id="cd00531">
    <property type="entry name" value="NTF2_like"/>
    <property type="match status" value="1"/>
</dbReference>